<dbReference type="SUPFAM" id="SSF103473">
    <property type="entry name" value="MFS general substrate transporter"/>
    <property type="match status" value="1"/>
</dbReference>
<protein>
    <recommendedName>
        <fullName evidence="4">Major facilitator superfamily (MFS) profile domain-containing protein</fullName>
    </recommendedName>
</protein>
<dbReference type="EMBL" id="GBXM01015675">
    <property type="protein sequence ID" value="JAH92902.1"/>
    <property type="molecule type" value="Transcribed_RNA"/>
</dbReference>
<evidence type="ECO:0000256" key="1">
    <source>
        <dbReference type="ARBA" id="ARBA00004141"/>
    </source>
</evidence>
<accession>A0A0E9WRB2</accession>
<keyword evidence="2" id="KW-1133">Transmembrane helix</keyword>
<dbReference type="InterPro" id="IPR050327">
    <property type="entry name" value="Proton-linked_MCT"/>
</dbReference>
<dbReference type="PANTHER" id="PTHR11360">
    <property type="entry name" value="MONOCARBOXYLATE TRANSPORTER"/>
    <property type="match status" value="1"/>
</dbReference>
<dbReference type="InterPro" id="IPR036259">
    <property type="entry name" value="MFS_trans_sf"/>
</dbReference>
<dbReference type="AlphaFoldDB" id="A0A0E9WRB2"/>
<evidence type="ECO:0000313" key="3">
    <source>
        <dbReference type="EMBL" id="JAH92902.1"/>
    </source>
</evidence>
<reference evidence="3" key="2">
    <citation type="journal article" date="2015" name="Fish Shellfish Immunol.">
        <title>Early steps in the European eel (Anguilla anguilla)-Vibrio vulnificus interaction in the gills: Role of the RtxA13 toxin.</title>
        <authorList>
            <person name="Callol A."/>
            <person name="Pajuelo D."/>
            <person name="Ebbesson L."/>
            <person name="Teles M."/>
            <person name="MacKenzie S."/>
            <person name="Amaro C."/>
        </authorList>
    </citation>
    <scope>NUCLEOTIDE SEQUENCE</scope>
</reference>
<keyword evidence="2" id="KW-0472">Membrane</keyword>
<feature type="transmembrane region" description="Helical" evidence="2">
    <location>
        <begin position="20"/>
        <end position="38"/>
    </location>
</feature>
<proteinExistence type="predicted"/>
<organism evidence="3">
    <name type="scientific">Anguilla anguilla</name>
    <name type="common">European freshwater eel</name>
    <name type="synonym">Muraena anguilla</name>
    <dbReference type="NCBI Taxonomy" id="7936"/>
    <lineage>
        <taxon>Eukaryota</taxon>
        <taxon>Metazoa</taxon>
        <taxon>Chordata</taxon>
        <taxon>Craniata</taxon>
        <taxon>Vertebrata</taxon>
        <taxon>Euteleostomi</taxon>
        <taxon>Actinopterygii</taxon>
        <taxon>Neopterygii</taxon>
        <taxon>Teleostei</taxon>
        <taxon>Anguilliformes</taxon>
        <taxon>Anguillidae</taxon>
        <taxon>Anguilla</taxon>
    </lineage>
</organism>
<evidence type="ECO:0000256" key="2">
    <source>
        <dbReference type="SAM" id="Phobius"/>
    </source>
</evidence>
<name>A0A0E9WRB2_ANGAN</name>
<dbReference type="GO" id="GO:0016020">
    <property type="term" value="C:membrane"/>
    <property type="evidence" value="ECO:0007669"/>
    <property type="project" value="UniProtKB-SubCell"/>
</dbReference>
<comment type="subcellular location">
    <subcellularLocation>
        <location evidence="1">Membrane</location>
        <topology evidence="1">Multi-pass membrane protein</topology>
    </subcellularLocation>
</comment>
<dbReference type="GO" id="GO:0008028">
    <property type="term" value="F:monocarboxylic acid transmembrane transporter activity"/>
    <property type="evidence" value="ECO:0007669"/>
    <property type="project" value="TreeGrafter"/>
</dbReference>
<dbReference type="Gene3D" id="1.20.1250.20">
    <property type="entry name" value="MFS general substrate transporter like domains"/>
    <property type="match status" value="1"/>
</dbReference>
<sequence>MAFTAPLSTVLSNRFGYQPVVMLGGFLMSLGTITSAFTNSANEMYITIGIIAGTISSKSSMLEYKGRFPLWCSATPSSF</sequence>
<keyword evidence="2" id="KW-0812">Transmembrane</keyword>
<dbReference type="PANTHER" id="PTHR11360:SF20">
    <property type="entry name" value="MONOCARBOXYLATE TRANSPORTER 7"/>
    <property type="match status" value="1"/>
</dbReference>
<reference evidence="3" key="1">
    <citation type="submission" date="2014-11" db="EMBL/GenBank/DDBJ databases">
        <authorList>
            <person name="Amaro Gonzalez C."/>
        </authorList>
    </citation>
    <scope>NUCLEOTIDE SEQUENCE</scope>
</reference>
<evidence type="ECO:0008006" key="4">
    <source>
        <dbReference type="Google" id="ProtNLM"/>
    </source>
</evidence>